<gene>
    <name evidence="2" type="ORF">UV8b_04366</name>
</gene>
<dbReference type="RefSeq" id="XP_042997798.1">
    <property type="nucleotide sequence ID" value="XM_043141864.1"/>
</dbReference>
<dbReference type="AlphaFoldDB" id="A0A8E5HR50"/>
<feature type="compositionally biased region" description="Polar residues" evidence="1">
    <location>
        <begin position="18"/>
        <end position="28"/>
    </location>
</feature>
<feature type="region of interest" description="Disordered" evidence="1">
    <location>
        <begin position="1"/>
        <end position="75"/>
    </location>
</feature>
<name>A0A8E5HR50_USTVR</name>
<dbReference type="GeneID" id="66065144"/>
<feature type="compositionally biased region" description="Polar residues" evidence="1">
    <location>
        <begin position="35"/>
        <end position="54"/>
    </location>
</feature>
<feature type="compositionally biased region" description="Basic and acidic residues" evidence="1">
    <location>
        <begin position="1"/>
        <end position="16"/>
    </location>
</feature>
<sequence length="104" mass="11444">MRVRQRKDLALEEATEKLPSNSNNTGFQNIPIPTASGSSPRAKQDPTGTNSNTRIKARARAPARAPAPREEPTLRIPEEVNILHLAEELAQVPLDTECHLEELA</sequence>
<keyword evidence="3" id="KW-1185">Reference proteome</keyword>
<dbReference type="EMBL" id="CP072755">
    <property type="protein sequence ID" value="QUC20125.1"/>
    <property type="molecule type" value="Genomic_DNA"/>
</dbReference>
<proteinExistence type="predicted"/>
<accession>A0A8E5HR50</accession>
<protein>
    <submittedName>
        <fullName evidence="2">Uncharacterized protein</fullName>
    </submittedName>
</protein>
<evidence type="ECO:0000256" key="1">
    <source>
        <dbReference type="SAM" id="MobiDB-lite"/>
    </source>
</evidence>
<evidence type="ECO:0000313" key="2">
    <source>
        <dbReference type="EMBL" id="QUC20125.1"/>
    </source>
</evidence>
<reference evidence="2" key="1">
    <citation type="submission" date="2020-03" db="EMBL/GenBank/DDBJ databases">
        <title>A mixture of massive structural variations and highly conserved coding sequences in Ustilaginoidea virens genome.</title>
        <authorList>
            <person name="Zhang K."/>
            <person name="Zhao Z."/>
            <person name="Zhang Z."/>
            <person name="Li Y."/>
            <person name="Hsiang T."/>
            <person name="Sun W."/>
        </authorList>
    </citation>
    <scope>NUCLEOTIDE SEQUENCE</scope>
    <source>
        <strain evidence="2">UV-8b</strain>
    </source>
</reference>
<dbReference type="KEGG" id="uvi:66065144"/>
<dbReference type="Proteomes" id="UP000027002">
    <property type="component" value="Chromosome 3"/>
</dbReference>
<evidence type="ECO:0000313" key="3">
    <source>
        <dbReference type="Proteomes" id="UP000027002"/>
    </source>
</evidence>
<organism evidence="2 3">
    <name type="scientific">Ustilaginoidea virens</name>
    <name type="common">Rice false smut fungus</name>
    <name type="synonym">Villosiclava virens</name>
    <dbReference type="NCBI Taxonomy" id="1159556"/>
    <lineage>
        <taxon>Eukaryota</taxon>
        <taxon>Fungi</taxon>
        <taxon>Dikarya</taxon>
        <taxon>Ascomycota</taxon>
        <taxon>Pezizomycotina</taxon>
        <taxon>Sordariomycetes</taxon>
        <taxon>Hypocreomycetidae</taxon>
        <taxon>Hypocreales</taxon>
        <taxon>Clavicipitaceae</taxon>
        <taxon>Ustilaginoidea</taxon>
    </lineage>
</organism>